<dbReference type="OrthoDB" id="2709405at2759"/>
<keyword evidence="3" id="KW-1185">Reference proteome</keyword>
<protein>
    <submittedName>
        <fullName evidence="2">Uncharacterized protein</fullName>
    </submittedName>
</protein>
<gene>
    <name evidence="2" type="ORF">JVT61DRAFT_7122</name>
</gene>
<evidence type="ECO:0000256" key="1">
    <source>
        <dbReference type="SAM" id="MobiDB-lite"/>
    </source>
</evidence>
<evidence type="ECO:0000313" key="3">
    <source>
        <dbReference type="Proteomes" id="UP000683000"/>
    </source>
</evidence>
<sequence length="175" mass="19362">MKFPPNEPLPCKREIIAGNWALGTHHSTFSSQTSSSLPAGSSTFKSSGTPRSEGTLAYFPSIHDALIEASKYLVVPQLPPYDKKLVEKNYRDALLMKRAAVAHLVDIQARCEDYEGEMSDHIGEEAAELFLTENYLIEDTDTVKGKYYEAVSALTIHGFGISYDHPVSFDYAALL</sequence>
<dbReference type="EMBL" id="JAGFBS010000024">
    <property type="protein sequence ID" value="KAG6373061.1"/>
    <property type="molecule type" value="Genomic_DNA"/>
</dbReference>
<reference evidence="2" key="1">
    <citation type="submission" date="2021-03" db="EMBL/GenBank/DDBJ databases">
        <title>Evolutionary innovations through gain and loss of genes in the ectomycorrhizal Boletales.</title>
        <authorList>
            <person name="Wu G."/>
            <person name="Miyauchi S."/>
            <person name="Morin E."/>
            <person name="Yang Z.-L."/>
            <person name="Xu J."/>
            <person name="Martin F.M."/>
        </authorList>
    </citation>
    <scope>NUCLEOTIDE SEQUENCE</scope>
    <source>
        <strain evidence="2">BR01</strain>
    </source>
</reference>
<evidence type="ECO:0000313" key="2">
    <source>
        <dbReference type="EMBL" id="KAG6373061.1"/>
    </source>
</evidence>
<dbReference type="AlphaFoldDB" id="A0A8I2YJA4"/>
<feature type="region of interest" description="Disordered" evidence="1">
    <location>
        <begin position="30"/>
        <end position="50"/>
    </location>
</feature>
<feature type="compositionally biased region" description="Polar residues" evidence="1">
    <location>
        <begin position="37"/>
        <end position="50"/>
    </location>
</feature>
<comment type="caution">
    <text evidence="2">The sequence shown here is derived from an EMBL/GenBank/DDBJ whole genome shotgun (WGS) entry which is preliminary data.</text>
</comment>
<accession>A0A8I2YJA4</accession>
<organism evidence="2 3">
    <name type="scientific">Boletus reticuloceps</name>
    <dbReference type="NCBI Taxonomy" id="495285"/>
    <lineage>
        <taxon>Eukaryota</taxon>
        <taxon>Fungi</taxon>
        <taxon>Dikarya</taxon>
        <taxon>Basidiomycota</taxon>
        <taxon>Agaricomycotina</taxon>
        <taxon>Agaricomycetes</taxon>
        <taxon>Agaricomycetidae</taxon>
        <taxon>Boletales</taxon>
        <taxon>Boletineae</taxon>
        <taxon>Boletaceae</taxon>
        <taxon>Boletoideae</taxon>
        <taxon>Boletus</taxon>
    </lineage>
</organism>
<name>A0A8I2YJA4_9AGAM</name>
<proteinExistence type="predicted"/>
<dbReference type="Proteomes" id="UP000683000">
    <property type="component" value="Unassembled WGS sequence"/>
</dbReference>